<feature type="domain" description="Protein Lines N-terminal" evidence="2">
    <location>
        <begin position="469"/>
        <end position="784"/>
    </location>
</feature>
<evidence type="ECO:0000313" key="4">
    <source>
        <dbReference type="EMBL" id="KAF0290719.1"/>
    </source>
</evidence>
<accession>A0A6A4VC55</accession>
<dbReference type="CDD" id="cd02440">
    <property type="entry name" value="AdoMet_MTases"/>
    <property type="match status" value="1"/>
</dbReference>
<proteinExistence type="predicted"/>
<feature type="region of interest" description="Disordered" evidence="1">
    <location>
        <begin position="292"/>
        <end position="321"/>
    </location>
</feature>
<comment type="caution">
    <text evidence="4">The sequence shown here is derived from an EMBL/GenBank/DDBJ whole genome shotgun (WGS) entry which is preliminary data.</text>
</comment>
<dbReference type="OrthoDB" id="8251209at2759"/>
<dbReference type="Proteomes" id="UP000440578">
    <property type="component" value="Unassembled WGS sequence"/>
</dbReference>
<dbReference type="InterPro" id="IPR029063">
    <property type="entry name" value="SAM-dependent_MTases_sf"/>
</dbReference>
<dbReference type="Pfam" id="PF14694">
    <property type="entry name" value="LINES_N"/>
    <property type="match status" value="1"/>
</dbReference>
<reference evidence="4 5" key="1">
    <citation type="submission" date="2019-07" db="EMBL/GenBank/DDBJ databases">
        <title>Draft genome assembly of a fouling barnacle, Amphibalanus amphitrite (Darwin, 1854): The first reference genome for Thecostraca.</title>
        <authorList>
            <person name="Kim W."/>
        </authorList>
    </citation>
    <scope>NUCLEOTIDE SEQUENCE [LARGE SCALE GENOMIC DNA]</scope>
    <source>
        <strain evidence="4">SNU_AA5</strain>
        <tissue evidence="4">Soma without cirri and trophi</tissue>
    </source>
</reference>
<dbReference type="PANTHER" id="PTHR16057:SF1">
    <property type="entry name" value="PROTEIN LINES HOMOLOG 1"/>
    <property type="match status" value="1"/>
</dbReference>
<dbReference type="InterPro" id="IPR024875">
    <property type="entry name" value="Protein_Lines"/>
</dbReference>
<evidence type="ECO:0000259" key="3">
    <source>
        <dbReference type="Pfam" id="PF14695"/>
    </source>
</evidence>
<dbReference type="EMBL" id="VIIS01001934">
    <property type="protein sequence ID" value="KAF0290719.1"/>
    <property type="molecule type" value="Genomic_DNA"/>
</dbReference>
<keyword evidence="5" id="KW-1185">Reference proteome</keyword>
<dbReference type="Pfam" id="PF14695">
    <property type="entry name" value="LINES_C"/>
    <property type="match status" value="1"/>
</dbReference>
<dbReference type="InterPro" id="IPR029415">
    <property type="entry name" value="Lines_C"/>
</dbReference>
<gene>
    <name evidence="4" type="primary">lin_1</name>
    <name evidence="4" type="ORF">FJT64_011105</name>
</gene>
<sequence>MRTAAALGCATALGTSAAAAALLYALYRWRRAGGGPARPDPATRVSRRLQAEYGDLSQLVPQPVLQAAAGFNARLVEICRLHTADLPSYQRRVLDVLSGTGRVSLELSAQFEQVVGVEPDRDLLQHAQQLRQFGHCVYSFSEEGGPAAQPLIAKAAASTTGDRVEFWPEDPCRLPSDFSQFGCVLVADTLTGLGSPVAFLTSVHRYIVPDGCLVIASSYDWANSGLDQREWLCGAEDESTFYALQTLLEAHFDCVAANERLCRLQPLTLRTYTLSLPEVRCLSGVASMTESRSRMASGSSREFAPPPPSKRPRLLSEPGDGDDPLSAVYARALLGCLCDTEEAQLAAVPAALDDGEPRRQLLALSCVQLLQQAAQQQLQAGTMCERLQEGVCSPAELTPSEPLLALLARDSPLLSCAAGRCLTLSALLVTPERAQPVVEALVAAVLDSERPLEECRAVSVAADPESLAELKCAITAQLENRWIPITQRFCRLLARPEHETEVLAFLRLWATVISVKNNMSIAETKSLYARLEWLLSSLGNDASPHVWRAVLDLYSEVLCYGSTIALQDCVAEEPAGLAHALLRQARTGRLLELVPYERGVRAFAGTDGEAAGDRPLLQKTVLLVLKALAVTVKETRCDSSSDASARSAGGSGSEEQDMVIIERTLREVVRRLDCWIKARLDFHPETPMSEWVVVLLCDQDDYLVEAMLCMLDLSNGLAGRVRLPQDFERAICPHRSFVQFLETVRRDHDLLLDFLVSNETCFLLYLLRYLKAARRSWPRLVAVCGPRMEEVMAVLIRLRLSLERLVARDLFPYNVAPLLKLLEKCEELHEHNGQPEPGPS</sequence>
<evidence type="ECO:0000259" key="2">
    <source>
        <dbReference type="Pfam" id="PF14694"/>
    </source>
</evidence>
<dbReference type="PANTHER" id="PTHR16057">
    <property type="entry name" value="WINS1, 2 PROTEIN"/>
    <property type="match status" value="1"/>
</dbReference>
<name>A0A6A4VC55_AMPAM</name>
<feature type="domain" description="Protein Lines C-terminal" evidence="3">
    <location>
        <begin position="791"/>
        <end position="827"/>
    </location>
</feature>
<evidence type="ECO:0000313" key="5">
    <source>
        <dbReference type="Proteomes" id="UP000440578"/>
    </source>
</evidence>
<dbReference type="InterPro" id="IPR032794">
    <property type="entry name" value="LINES_N"/>
</dbReference>
<dbReference type="SUPFAM" id="SSF53335">
    <property type="entry name" value="S-adenosyl-L-methionine-dependent methyltransferases"/>
    <property type="match status" value="1"/>
</dbReference>
<organism evidence="4 5">
    <name type="scientific">Amphibalanus amphitrite</name>
    <name type="common">Striped barnacle</name>
    <name type="synonym">Balanus amphitrite</name>
    <dbReference type="NCBI Taxonomy" id="1232801"/>
    <lineage>
        <taxon>Eukaryota</taxon>
        <taxon>Metazoa</taxon>
        <taxon>Ecdysozoa</taxon>
        <taxon>Arthropoda</taxon>
        <taxon>Crustacea</taxon>
        <taxon>Multicrustacea</taxon>
        <taxon>Cirripedia</taxon>
        <taxon>Thoracica</taxon>
        <taxon>Thoracicalcarea</taxon>
        <taxon>Balanomorpha</taxon>
        <taxon>Balanoidea</taxon>
        <taxon>Balanidae</taxon>
        <taxon>Amphibalaninae</taxon>
        <taxon>Amphibalanus</taxon>
    </lineage>
</organism>
<dbReference type="AlphaFoldDB" id="A0A6A4VC55"/>
<dbReference type="Gene3D" id="3.40.50.150">
    <property type="entry name" value="Vaccinia Virus protein VP39"/>
    <property type="match status" value="1"/>
</dbReference>
<protein>
    <submittedName>
        <fullName evidence="4">Protein lines</fullName>
    </submittedName>
</protein>
<evidence type="ECO:0000256" key="1">
    <source>
        <dbReference type="SAM" id="MobiDB-lite"/>
    </source>
</evidence>